<dbReference type="OrthoDB" id="9961105at2"/>
<sequence length="88" mass="9679">MTDEAVQKFEFLGLFFDTREKSQSLAKIPAIALQTIHPLVSEKAQEHRRQAAGQTIGRLQCPVHAQAGISNDCSMPRRHATPLQAPAS</sequence>
<dbReference type="Proteomes" id="UP000093111">
    <property type="component" value="Unassembled WGS sequence"/>
</dbReference>
<gene>
    <name evidence="1" type="ORF">ADU59_26655</name>
</gene>
<dbReference type="STRING" id="1612624.ADU59_26655"/>
<proteinExistence type="predicted"/>
<comment type="caution">
    <text evidence="1">The sequence shown here is derived from an EMBL/GenBank/DDBJ whole genome shotgun (WGS) entry which is preliminary data.</text>
</comment>
<name>A0A1C7NTK7_9HYPH</name>
<dbReference type="EMBL" id="LGLV01000020">
    <property type="protein sequence ID" value="OBZ92333.1"/>
    <property type="molecule type" value="Genomic_DNA"/>
</dbReference>
<dbReference type="AlphaFoldDB" id="A0A1C7NTK7"/>
<dbReference type="RefSeq" id="WP_139093229.1">
    <property type="nucleotide sequence ID" value="NZ_LGLV01000020.1"/>
</dbReference>
<evidence type="ECO:0000313" key="1">
    <source>
        <dbReference type="EMBL" id="OBZ92333.1"/>
    </source>
</evidence>
<organism evidence="1 2">
    <name type="scientific">Pararhizobium polonicum</name>
    <dbReference type="NCBI Taxonomy" id="1612624"/>
    <lineage>
        <taxon>Bacteria</taxon>
        <taxon>Pseudomonadati</taxon>
        <taxon>Pseudomonadota</taxon>
        <taxon>Alphaproteobacteria</taxon>
        <taxon>Hyphomicrobiales</taxon>
        <taxon>Rhizobiaceae</taxon>
        <taxon>Rhizobium/Agrobacterium group</taxon>
        <taxon>Pararhizobium</taxon>
    </lineage>
</organism>
<accession>A0A1C7NTK7</accession>
<protein>
    <submittedName>
        <fullName evidence="1">Uncharacterized protein</fullName>
    </submittedName>
</protein>
<evidence type="ECO:0000313" key="2">
    <source>
        <dbReference type="Proteomes" id="UP000093111"/>
    </source>
</evidence>
<reference evidence="1 2" key="1">
    <citation type="journal article" date="2016" name="Syst. Appl. Microbiol.">
        <title>Pararhizobium polonicum sp. nov. isolated from tumors on stone fruit rootstocks.</title>
        <authorList>
            <person name="Pulawska J."/>
            <person name="Kuzmanovic N."/>
            <person name="Willems A."/>
            <person name="Pothier J.F."/>
        </authorList>
    </citation>
    <scope>NUCLEOTIDE SEQUENCE [LARGE SCALE GENOMIC DNA]</scope>
    <source>
        <strain evidence="1 2">F5.1</strain>
    </source>
</reference>
<keyword evidence="2" id="KW-1185">Reference proteome</keyword>